<evidence type="ECO:0008006" key="5">
    <source>
        <dbReference type="Google" id="ProtNLM"/>
    </source>
</evidence>
<feature type="transmembrane region" description="Helical" evidence="2">
    <location>
        <begin position="26"/>
        <end position="47"/>
    </location>
</feature>
<dbReference type="GO" id="GO:0006596">
    <property type="term" value="P:polyamine biosynthetic process"/>
    <property type="evidence" value="ECO:0007669"/>
    <property type="project" value="UniProtKB-KW"/>
</dbReference>
<keyword evidence="2" id="KW-1133">Transmembrane helix</keyword>
<keyword evidence="1" id="KW-0620">Polyamine biosynthesis</keyword>
<dbReference type="SUPFAM" id="SSF103473">
    <property type="entry name" value="MFS general substrate transporter"/>
    <property type="match status" value="1"/>
</dbReference>
<reference evidence="3 4" key="1">
    <citation type="submission" date="2016-12" db="EMBL/GenBank/DDBJ databases">
        <title>Study of bacterial adaptation to deep sea.</title>
        <authorList>
            <person name="Song J."/>
            <person name="Yoshizawa S."/>
            <person name="Kogure K."/>
        </authorList>
    </citation>
    <scope>NUCLEOTIDE SEQUENCE [LARGE SCALE GENOMIC DNA]</scope>
    <source>
        <strain evidence="3 4">SAORIC-165</strain>
    </source>
</reference>
<feature type="transmembrane region" description="Helical" evidence="2">
    <location>
        <begin position="405"/>
        <end position="425"/>
    </location>
</feature>
<feature type="transmembrane region" description="Helical" evidence="2">
    <location>
        <begin position="259"/>
        <end position="277"/>
    </location>
</feature>
<feature type="transmembrane region" description="Helical" evidence="2">
    <location>
        <begin position="139"/>
        <end position="163"/>
    </location>
</feature>
<evidence type="ECO:0000256" key="1">
    <source>
        <dbReference type="ARBA" id="ARBA00023115"/>
    </source>
</evidence>
<evidence type="ECO:0000313" key="3">
    <source>
        <dbReference type="EMBL" id="PQJ29281.1"/>
    </source>
</evidence>
<evidence type="ECO:0000313" key="4">
    <source>
        <dbReference type="Proteomes" id="UP000239907"/>
    </source>
</evidence>
<dbReference type="RefSeq" id="WP_105043776.1">
    <property type="nucleotide sequence ID" value="NZ_MQWA01000001.1"/>
</dbReference>
<keyword evidence="2" id="KW-0812">Transmembrane</keyword>
<gene>
    <name evidence="3" type="ORF">BSZ32_12790</name>
</gene>
<dbReference type="Gene3D" id="1.20.1250.20">
    <property type="entry name" value="MFS general substrate transporter like domains"/>
    <property type="match status" value="1"/>
</dbReference>
<feature type="transmembrane region" description="Helical" evidence="2">
    <location>
        <begin position="431"/>
        <end position="450"/>
    </location>
</feature>
<feature type="transmembrane region" description="Helical" evidence="2">
    <location>
        <begin position="59"/>
        <end position="81"/>
    </location>
</feature>
<dbReference type="PANTHER" id="PTHR43317:SF1">
    <property type="entry name" value="THERMOSPERMINE SYNTHASE ACAULIS5"/>
    <property type="match status" value="1"/>
</dbReference>
<feature type="transmembrane region" description="Helical" evidence="2">
    <location>
        <begin position="457"/>
        <end position="474"/>
    </location>
</feature>
<dbReference type="SUPFAM" id="SSF53335">
    <property type="entry name" value="S-adenosyl-L-methionine-dependent methyltransferases"/>
    <property type="match status" value="1"/>
</dbReference>
<keyword evidence="2" id="KW-0472">Membrane</keyword>
<feature type="transmembrane region" description="Helical" evidence="2">
    <location>
        <begin position="202"/>
        <end position="222"/>
    </location>
</feature>
<feature type="transmembrane region" description="Helical" evidence="2">
    <location>
        <begin position="321"/>
        <end position="341"/>
    </location>
</feature>
<sequence length="871" mass="95645">MKGQSKHQRDRQQAAKKAAARKGLPLLPIMVMMFASGFAGLVYQVLWMKQLGLLFGNTAHATSITLAAFFAGLGFGSWWWGKRTSASANPLRLYAGLEVGIVLTALIYFVILKIFYGIYPHVYESLSGTAWLLTIKFALSLLLIFPAAFFMGGTIPAIGQAIIRQRSRFGRMSAFIYGTNTLGAALGVSYAAFVLIPTFGFQTTYAIAISLSAAVAGLSWWLSRRPEAAVDTTESNHMLDEEPESESVSQDNSLSDRMILPLCFFSGFSVLSLEVVWTRIFAQVHENSVYSFAIILTVVLICLALGAWISSLLARLKLPALQVTAVLVVIGGALLLLNPWMLMQVTNDLQPVHKLESWDNYVNRIFSIGFRGIGLTVLALGMVFPFLMKTTEQHANQPGRTLGRILAANTLGAITGALICGFILLPSFGMWGSMQLLAAGYLIVGLLLPIGWKRAAILTRSCAAVCLILLFTLLNPAKFPTQGQHPNLKPFKVLQAWEGSDCTVTAIKNSNGHIAIKINGAYSLGSTQVFTEQANQSRIPLMVYPQVKSICNIGFGTVMSAGASLGPEFPNVNRVISCELTAAVVEAAKPYIPPEMTGGVFTDPRSSILIEDGRHYLTASNQKFDMINADLFLPFRRGAGSLYSLDHYQAAAERLNPDGVFVQWLPLYQITETEFGVIVRTMLEAFEQVTLWRDNFTPGNEKVALIGQRNNKPLPIPPPVERDTMLETLEGASWYQASSKMIAPSPSTILFNYVGNLTEARRLFDSYPINTDDKPMIEYQTPLLFREVAAKDKVIWMVGPKLTNMINQILLESPIAIDPMLVGHPTSSRRLSIAGGAFHQSLVSKALGESEESLDAWDRFQQQWRITADGK</sequence>
<proteinExistence type="predicted"/>
<dbReference type="Pfam" id="PF01564">
    <property type="entry name" value="Spermine_synth"/>
    <property type="match status" value="1"/>
</dbReference>
<dbReference type="Gene3D" id="3.40.50.150">
    <property type="entry name" value="Vaccinia Virus protein VP39"/>
    <property type="match status" value="1"/>
</dbReference>
<protein>
    <recommendedName>
        <fullName evidence="5">PABS domain-containing protein</fullName>
    </recommendedName>
</protein>
<dbReference type="OrthoDB" id="178643at2"/>
<dbReference type="Proteomes" id="UP000239907">
    <property type="component" value="Unassembled WGS sequence"/>
</dbReference>
<dbReference type="AlphaFoldDB" id="A0A2S7U4C2"/>
<dbReference type="PANTHER" id="PTHR43317">
    <property type="entry name" value="THERMOSPERMINE SYNTHASE ACAULIS5"/>
    <property type="match status" value="1"/>
</dbReference>
<accession>A0A2S7U4C2</accession>
<dbReference type="EMBL" id="MQWA01000001">
    <property type="protein sequence ID" value="PQJ29281.1"/>
    <property type="molecule type" value="Genomic_DNA"/>
</dbReference>
<name>A0A2S7U4C2_9BACT</name>
<evidence type="ECO:0000256" key="2">
    <source>
        <dbReference type="SAM" id="Phobius"/>
    </source>
</evidence>
<feature type="transmembrane region" description="Helical" evidence="2">
    <location>
        <begin position="175"/>
        <end position="196"/>
    </location>
</feature>
<dbReference type="InterPro" id="IPR036259">
    <property type="entry name" value="MFS_trans_sf"/>
</dbReference>
<comment type="caution">
    <text evidence="3">The sequence shown here is derived from an EMBL/GenBank/DDBJ whole genome shotgun (WGS) entry which is preliminary data.</text>
</comment>
<keyword evidence="4" id="KW-1185">Reference proteome</keyword>
<dbReference type="InterPro" id="IPR029063">
    <property type="entry name" value="SAM-dependent_MTases_sf"/>
</dbReference>
<dbReference type="NCBIfam" id="NF037959">
    <property type="entry name" value="MFS_SpdSyn"/>
    <property type="match status" value="1"/>
</dbReference>
<organism evidence="3 4">
    <name type="scientific">Rubritalea profundi</name>
    <dbReference type="NCBI Taxonomy" id="1658618"/>
    <lineage>
        <taxon>Bacteria</taxon>
        <taxon>Pseudomonadati</taxon>
        <taxon>Verrucomicrobiota</taxon>
        <taxon>Verrucomicrobiia</taxon>
        <taxon>Verrucomicrobiales</taxon>
        <taxon>Rubritaleaceae</taxon>
        <taxon>Rubritalea</taxon>
    </lineage>
</organism>
<feature type="transmembrane region" description="Helical" evidence="2">
    <location>
        <begin position="361"/>
        <end position="384"/>
    </location>
</feature>
<feature type="transmembrane region" description="Helical" evidence="2">
    <location>
        <begin position="289"/>
        <end position="309"/>
    </location>
</feature>
<feature type="transmembrane region" description="Helical" evidence="2">
    <location>
        <begin position="93"/>
        <end position="119"/>
    </location>
</feature>